<dbReference type="OrthoDB" id="614712at2759"/>
<dbReference type="Pfam" id="PF17181">
    <property type="entry name" value="EPF"/>
    <property type="match status" value="1"/>
</dbReference>
<dbReference type="AlphaFoldDB" id="A0A2C9U2A4"/>
<keyword evidence="10" id="KW-1185">Reference proteome</keyword>
<dbReference type="STRING" id="3983.A0A2C9U2A4"/>
<dbReference type="PANTHER" id="PTHR33109:SF90">
    <property type="entry name" value="EPIDERMAL PATTERNING FACTOR-LIKE PROTEIN"/>
    <property type="match status" value="1"/>
</dbReference>
<evidence type="ECO:0000313" key="10">
    <source>
        <dbReference type="Proteomes" id="UP000091857"/>
    </source>
</evidence>
<sequence>MGSPQFFSFSNRNIRLIIPLLFLLLSSSILLMFVAEGRAITKLQLLEAAQSEGEDEKTVVRRTQVIGSTPPRCERRCSSCGHCEAVQVPVTTQVHSHSRSHLSAAETSNIAYSRGDDVSNYKPMSWKCKCDNLILNP</sequence>
<protein>
    <recommendedName>
        <fullName evidence="7">Epidermal patterning factor-like protein</fullName>
    </recommendedName>
</protein>
<dbReference type="Gramene" id="Manes.18G052100.1.v8.1">
    <property type="protein sequence ID" value="Manes.18G052100.1.v8.1.CDS"/>
    <property type="gene ID" value="Manes.18G052100.v8.1"/>
</dbReference>
<keyword evidence="3 7" id="KW-0217">Developmental protein</keyword>
<evidence type="ECO:0000256" key="8">
    <source>
        <dbReference type="SAM" id="Phobius"/>
    </source>
</evidence>
<dbReference type="EMBL" id="CM004404">
    <property type="protein sequence ID" value="OAY23103.1"/>
    <property type="molecule type" value="Genomic_DNA"/>
</dbReference>
<name>A0A2C9U2A4_MANES</name>
<comment type="subcellular location">
    <subcellularLocation>
        <location evidence="1 7">Secreted</location>
    </subcellularLocation>
</comment>
<keyword evidence="4 7" id="KW-0964">Secreted</keyword>
<keyword evidence="6" id="KW-1015">Disulfide bond</keyword>
<dbReference type="InterPro" id="IPR039455">
    <property type="entry name" value="EPFL"/>
</dbReference>
<keyword evidence="8" id="KW-1133">Transmembrane helix</keyword>
<gene>
    <name evidence="9" type="ORF">MANES_18G052100v8</name>
</gene>
<keyword evidence="8" id="KW-0472">Membrane</keyword>
<evidence type="ECO:0000256" key="1">
    <source>
        <dbReference type="ARBA" id="ARBA00004613"/>
    </source>
</evidence>
<keyword evidence="5" id="KW-0732">Signal</keyword>
<dbReference type="GO" id="GO:0010052">
    <property type="term" value="P:guard cell differentiation"/>
    <property type="evidence" value="ECO:0000318"/>
    <property type="project" value="GO_Central"/>
</dbReference>
<comment type="similarity">
    <text evidence="2 7">Belongs to the plant cysteine rich small secretory peptide family. Epidermal patterning factor subfamily.</text>
</comment>
<evidence type="ECO:0000256" key="2">
    <source>
        <dbReference type="ARBA" id="ARBA00008127"/>
    </source>
</evidence>
<organism evidence="9 10">
    <name type="scientific">Manihot esculenta</name>
    <name type="common">Cassava</name>
    <name type="synonym">Jatropha manihot</name>
    <dbReference type="NCBI Taxonomy" id="3983"/>
    <lineage>
        <taxon>Eukaryota</taxon>
        <taxon>Viridiplantae</taxon>
        <taxon>Streptophyta</taxon>
        <taxon>Embryophyta</taxon>
        <taxon>Tracheophyta</taxon>
        <taxon>Spermatophyta</taxon>
        <taxon>Magnoliopsida</taxon>
        <taxon>eudicotyledons</taxon>
        <taxon>Gunneridae</taxon>
        <taxon>Pentapetalae</taxon>
        <taxon>rosids</taxon>
        <taxon>fabids</taxon>
        <taxon>Malpighiales</taxon>
        <taxon>Euphorbiaceae</taxon>
        <taxon>Crotonoideae</taxon>
        <taxon>Manihoteae</taxon>
        <taxon>Manihot</taxon>
    </lineage>
</organism>
<evidence type="ECO:0000256" key="5">
    <source>
        <dbReference type="ARBA" id="ARBA00022729"/>
    </source>
</evidence>
<feature type="transmembrane region" description="Helical" evidence="8">
    <location>
        <begin position="16"/>
        <end position="35"/>
    </location>
</feature>
<proteinExistence type="inferred from homology"/>
<dbReference type="Proteomes" id="UP000091857">
    <property type="component" value="Chromosome 18"/>
</dbReference>
<evidence type="ECO:0000256" key="4">
    <source>
        <dbReference type="ARBA" id="ARBA00022525"/>
    </source>
</evidence>
<comment type="caution">
    <text evidence="9">The sequence shown here is derived from an EMBL/GenBank/DDBJ whole genome shotgun (WGS) entry which is preliminary data.</text>
</comment>
<reference evidence="10" key="1">
    <citation type="journal article" date="2016" name="Nat. Biotechnol.">
        <title>Sequencing wild and cultivated cassava and related species reveals extensive interspecific hybridization and genetic diversity.</title>
        <authorList>
            <person name="Bredeson J.V."/>
            <person name="Lyons J.B."/>
            <person name="Prochnik S.E."/>
            <person name="Wu G.A."/>
            <person name="Ha C.M."/>
            <person name="Edsinger-Gonzales E."/>
            <person name="Grimwood J."/>
            <person name="Schmutz J."/>
            <person name="Rabbi I.Y."/>
            <person name="Egesi C."/>
            <person name="Nauluvula P."/>
            <person name="Lebot V."/>
            <person name="Ndunguru J."/>
            <person name="Mkamilo G."/>
            <person name="Bart R.S."/>
            <person name="Setter T.L."/>
            <person name="Gleadow R.M."/>
            <person name="Kulakow P."/>
            <person name="Ferguson M.E."/>
            <person name="Rounsley S."/>
            <person name="Rokhsar D.S."/>
        </authorList>
    </citation>
    <scope>NUCLEOTIDE SEQUENCE [LARGE SCALE GENOMIC DNA]</scope>
    <source>
        <strain evidence="10">cv. AM560-2</strain>
    </source>
</reference>
<evidence type="ECO:0000256" key="7">
    <source>
        <dbReference type="RuleBase" id="RU367102"/>
    </source>
</evidence>
<evidence type="ECO:0000256" key="3">
    <source>
        <dbReference type="ARBA" id="ARBA00022473"/>
    </source>
</evidence>
<dbReference type="GO" id="GO:0005576">
    <property type="term" value="C:extracellular region"/>
    <property type="evidence" value="ECO:0007669"/>
    <property type="project" value="UniProtKB-SubCell"/>
</dbReference>
<dbReference type="PANTHER" id="PTHR33109">
    <property type="entry name" value="EPIDERMAL PATTERNING FACTOR-LIKE PROTEIN 4"/>
    <property type="match status" value="1"/>
</dbReference>
<comment type="function">
    <text evidence="7">Controls stomatal patterning.</text>
</comment>
<keyword evidence="8" id="KW-0812">Transmembrane</keyword>
<evidence type="ECO:0000256" key="6">
    <source>
        <dbReference type="ARBA" id="ARBA00023157"/>
    </source>
</evidence>
<accession>A0A2C9U2A4</accession>
<evidence type="ECO:0000313" key="9">
    <source>
        <dbReference type="EMBL" id="OAY23103.1"/>
    </source>
</evidence>